<dbReference type="AlphaFoldDB" id="A0A2D0N175"/>
<sequence length="117" mass="13657">MVSVSDPYHKDEFECVDHHYEFTNDAFAEEPPRHYVRTYGKIPLIERYFQDKEMLSCLASAFDPEEGGDYPFLIRSYFEDGQNSGALLNKVEEITKPETFFDHYLAVPECSKEAFPE</sequence>
<name>A0A2D0N175_FLAN2</name>
<reference evidence="1 2" key="1">
    <citation type="submission" date="2017-10" db="EMBL/GenBank/DDBJ databases">
        <title>The draft genome sequence of Lewinella nigricans NBRC 102662.</title>
        <authorList>
            <person name="Wang K."/>
        </authorList>
    </citation>
    <scope>NUCLEOTIDE SEQUENCE [LARGE SCALE GENOMIC DNA]</scope>
    <source>
        <strain evidence="1 2">NBRC 102662</strain>
    </source>
</reference>
<evidence type="ECO:0000313" key="1">
    <source>
        <dbReference type="EMBL" id="PHN01879.1"/>
    </source>
</evidence>
<keyword evidence="2" id="KW-1185">Reference proteome</keyword>
<organism evidence="1 2">
    <name type="scientific">Flavilitoribacter nigricans (strain ATCC 23147 / DSM 23189 / NBRC 102662 / NCIMB 1420 / SS-2)</name>
    <name type="common">Lewinella nigricans</name>
    <dbReference type="NCBI Taxonomy" id="1122177"/>
    <lineage>
        <taxon>Bacteria</taxon>
        <taxon>Pseudomonadati</taxon>
        <taxon>Bacteroidota</taxon>
        <taxon>Saprospiria</taxon>
        <taxon>Saprospirales</taxon>
        <taxon>Lewinellaceae</taxon>
        <taxon>Flavilitoribacter</taxon>
    </lineage>
</organism>
<evidence type="ECO:0000313" key="2">
    <source>
        <dbReference type="Proteomes" id="UP000223913"/>
    </source>
</evidence>
<protein>
    <submittedName>
        <fullName evidence="1">Uncharacterized protein</fullName>
    </submittedName>
</protein>
<dbReference type="RefSeq" id="WP_099154769.1">
    <property type="nucleotide sequence ID" value="NZ_PDUD01000048.1"/>
</dbReference>
<accession>A0A2D0N175</accession>
<gene>
    <name evidence="1" type="ORF">CRP01_35170</name>
</gene>
<dbReference type="EMBL" id="PDUD01000048">
    <property type="protein sequence ID" value="PHN01879.1"/>
    <property type="molecule type" value="Genomic_DNA"/>
</dbReference>
<comment type="caution">
    <text evidence="1">The sequence shown here is derived from an EMBL/GenBank/DDBJ whole genome shotgun (WGS) entry which is preliminary data.</text>
</comment>
<dbReference type="Proteomes" id="UP000223913">
    <property type="component" value="Unassembled WGS sequence"/>
</dbReference>
<proteinExistence type="predicted"/>